<evidence type="ECO:0000256" key="3">
    <source>
        <dbReference type="ARBA" id="ARBA00022989"/>
    </source>
</evidence>
<feature type="non-terminal residue" evidence="7">
    <location>
        <position position="1"/>
    </location>
</feature>
<feature type="transmembrane region" description="Helical" evidence="6">
    <location>
        <begin position="118"/>
        <end position="139"/>
    </location>
</feature>
<reference evidence="7 8" key="1">
    <citation type="submission" date="2019-09" db="EMBL/GenBank/DDBJ databases">
        <title>Bird 10,000 Genomes (B10K) Project - Family phase.</title>
        <authorList>
            <person name="Zhang G."/>
        </authorList>
    </citation>
    <scope>NUCLEOTIDE SEQUENCE [LARGE SCALE GENOMIC DNA]</scope>
    <source>
        <strain evidence="7">B10K-DU-029-41</strain>
        <tissue evidence="7">Liver</tissue>
    </source>
</reference>
<feature type="non-terminal residue" evidence="7">
    <location>
        <position position="140"/>
    </location>
</feature>
<keyword evidence="8" id="KW-1185">Reference proteome</keyword>
<dbReference type="AlphaFoldDB" id="A0A7K6P5D0"/>
<accession>A0A7K6P5D0</accession>
<evidence type="ECO:0000256" key="6">
    <source>
        <dbReference type="SAM" id="Phobius"/>
    </source>
</evidence>
<evidence type="ECO:0000313" key="7">
    <source>
        <dbReference type="EMBL" id="NWW56546.1"/>
    </source>
</evidence>
<evidence type="ECO:0000256" key="1">
    <source>
        <dbReference type="ARBA" id="ARBA00004141"/>
    </source>
</evidence>
<dbReference type="GO" id="GO:0015189">
    <property type="term" value="F:L-lysine transmembrane transporter activity"/>
    <property type="evidence" value="ECO:0007669"/>
    <property type="project" value="TreeGrafter"/>
</dbReference>
<dbReference type="InterPro" id="IPR051415">
    <property type="entry name" value="LAAT-1"/>
</dbReference>
<keyword evidence="4 6" id="KW-0472">Membrane</keyword>
<keyword evidence="2 6" id="KW-0812">Transmembrane</keyword>
<gene>
    <name evidence="7" type="primary">Pqlc2_0</name>
    <name evidence="7" type="ORF">IFRKOW_R02181</name>
</gene>
<dbReference type="GO" id="GO:0005765">
    <property type="term" value="C:lysosomal membrane"/>
    <property type="evidence" value="ECO:0007669"/>
    <property type="project" value="TreeGrafter"/>
</dbReference>
<keyword evidence="3 6" id="KW-1133">Transmembrane helix</keyword>
<evidence type="ECO:0000256" key="5">
    <source>
        <dbReference type="ARBA" id="ARBA00038039"/>
    </source>
</evidence>
<feature type="transmembrane region" description="Helical" evidence="6">
    <location>
        <begin position="12"/>
        <end position="31"/>
    </location>
</feature>
<dbReference type="PANTHER" id="PTHR16201">
    <property type="entry name" value="SEVEN TRANSMEMBRANE PROTEIN 1-RELATED"/>
    <property type="match status" value="1"/>
</dbReference>
<comment type="caution">
    <text evidence="7">The sequence shown here is derived from an EMBL/GenBank/DDBJ whole genome shotgun (WGS) entry which is preliminary data.</text>
</comment>
<sequence length="140" mass="15122">IPGSPSLRNLGTAWIVGCGALRVAALCQLLLGNREHSAAIPRNNNSPDMIEMSGFICGCVSCVFYLGSRFPQLHKNVSGRCTEGTFVLLFALAMMGNFTCGLNLVLKMPKPESSQALCFVHHLSWLVGSFGVLFLDIFLS</sequence>
<dbReference type="Pfam" id="PF04193">
    <property type="entry name" value="PQ-loop"/>
    <property type="match status" value="1"/>
</dbReference>
<feature type="transmembrane region" description="Helical" evidence="6">
    <location>
        <begin position="88"/>
        <end position="106"/>
    </location>
</feature>
<name>A0A7K6P5D0_9CORV</name>
<comment type="similarity">
    <text evidence="5">Belongs to the laat-1 family.</text>
</comment>
<organism evidence="7 8">
    <name type="scientific">Ifrita kowaldi</name>
    <name type="common">blue-capped ifrita</name>
    <dbReference type="NCBI Taxonomy" id="461245"/>
    <lineage>
        <taxon>Eukaryota</taxon>
        <taxon>Metazoa</taxon>
        <taxon>Chordata</taxon>
        <taxon>Craniata</taxon>
        <taxon>Vertebrata</taxon>
        <taxon>Euteleostomi</taxon>
        <taxon>Archelosauria</taxon>
        <taxon>Archosauria</taxon>
        <taxon>Dinosauria</taxon>
        <taxon>Saurischia</taxon>
        <taxon>Theropoda</taxon>
        <taxon>Coelurosauria</taxon>
        <taxon>Aves</taxon>
        <taxon>Neognathae</taxon>
        <taxon>Neoaves</taxon>
        <taxon>Telluraves</taxon>
        <taxon>Australaves</taxon>
        <taxon>Passeriformes</taxon>
        <taxon>Corvoidea</taxon>
        <taxon>Cinclosomatidae</taxon>
        <taxon>Ifrita</taxon>
    </lineage>
</organism>
<dbReference type="Gene3D" id="1.20.1280.290">
    <property type="match status" value="1"/>
</dbReference>
<dbReference type="InterPro" id="IPR006603">
    <property type="entry name" value="PQ-loop_rpt"/>
</dbReference>
<protein>
    <submittedName>
        <fullName evidence="7">LAAT1 protein</fullName>
    </submittedName>
</protein>
<dbReference type="PANTHER" id="PTHR16201:SF42">
    <property type="entry name" value="SOLUTE CARRIER FAMILY 66 MEMBER 1 LIKE"/>
    <property type="match status" value="1"/>
</dbReference>
<evidence type="ECO:0000256" key="4">
    <source>
        <dbReference type="ARBA" id="ARBA00023136"/>
    </source>
</evidence>
<comment type="subcellular location">
    <subcellularLocation>
        <location evidence="1">Membrane</location>
        <topology evidence="1">Multi-pass membrane protein</topology>
    </subcellularLocation>
</comment>
<feature type="transmembrane region" description="Helical" evidence="6">
    <location>
        <begin position="52"/>
        <end position="68"/>
    </location>
</feature>
<dbReference type="EMBL" id="VZRS01001338">
    <property type="protein sequence ID" value="NWW56546.1"/>
    <property type="molecule type" value="Genomic_DNA"/>
</dbReference>
<proteinExistence type="inferred from homology"/>
<dbReference type="Proteomes" id="UP000542689">
    <property type="component" value="Unassembled WGS sequence"/>
</dbReference>
<evidence type="ECO:0000256" key="2">
    <source>
        <dbReference type="ARBA" id="ARBA00022692"/>
    </source>
</evidence>
<evidence type="ECO:0000313" key="8">
    <source>
        <dbReference type="Proteomes" id="UP000542689"/>
    </source>
</evidence>